<evidence type="ECO:0000313" key="3">
    <source>
        <dbReference type="Proteomes" id="UP000078200"/>
    </source>
</evidence>
<dbReference type="AlphaFoldDB" id="A0A1A9VGN5"/>
<keyword evidence="3" id="KW-1185">Reference proteome</keyword>
<proteinExistence type="predicted"/>
<feature type="signal peptide" evidence="1">
    <location>
        <begin position="1"/>
        <end position="25"/>
    </location>
</feature>
<organism evidence="2 3">
    <name type="scientific">Glossina austeni</name>
    <name type="common">Savannah tsetse fly</name>
    <dbReference type="NCBI Taxonomy" id="7395"/>
    <lineage>
        <taxon>Eukaryota</taxon>
        <taxon>Metazoa</taxon>
        <taxon>Ecdysozoa</taxon>
        <taxon>Arthropoda</taxon>
        <taxon>Hexapoda</taxon>
        <taxon>Insecta</taxon>
        <taxon>Pterygota</taxon>
        <taxon>Neoptera</taxon>
        <taxon>Endopterygota</taxon>
        <taxon>Diptera</taxon>
        <taxon>Brachycera</taxon>
        <taxon>Muscomorpha</taxon>
        <taxon>Hippoboscoidea</taxon>
        <taxon>Glossinidae</taxon>
        <taxon>Glossina</taxon>
    </lineage>
</organism>
<feature type="chain" id="PRO_5008399365" evidence="1">
    <location>
        <begin position="26"/>
        <end position="147"/>
    </location>
</feature>
<protein>
    <submittedName>
        <fullName evidence="2">Uncharacterized protein</fullName>
    </submittedName>
</protein>
<sequence>MTARYFQVLVVSAVAVIFLLPTHNCVPVSQHYSTIDNEYAAPSAPIVASAEYYVDPNQYYAQVAAQALVSAVGQYYSQPVQSYASLLPLSSYYYPQRPSYAEVQPTIPPGQYYPEISELPPVQYFPSLSQYYATPPPERVKVVNIFA</sequence>
<reference evidence="2" key="1">
    <citation type="submission" date="2020-05" db="UniProtKB">
        <authorList>
            <consortium name="EnsemblMetazoa"/>
        </authorList>
    </citation>
    <scope>IDENTIFICATION</scope>
    <source>
        <strain evidence="2">TTRI</strain>
    </source>
</reference>
<name>A0A1A9VGN5_GLOAU</name>
<dbReference type="Proteomes" id="UP000078200">
    <property type="component" value="Unassembled WGS sequence"/>
</dbReference>
<dbReference type="EnsemblMetazoa" id="GAUT036607-RA">
    <property type="protein sequence ID" value="GAUT036607-PA"/>
    <property type="gene ID" value="GAUT036607"/>
</dbReference>
<keyword evidence="1" id="KW-0732">Signal</keyword>
<accession>A0A1A9VGN5</accession>
<dbReference type="VEuPathDB" id="VectorBase:GAUT036607"/>
<evidence type="ECO:0000256" key="1">
    <source>
        <dbReference type="SAM" id="SignalP"/>
    </source>
</evidence>
<evidence type="ECO:0000313" key="2">
    <source>
        <dbReference type="EnsemblMetazoa" id="GAUT036607-PA"/>
    </source>
</evidence>